<dbReference type="EMBL" id="JAGQNX010000009">
    <property type="protein sequence ID" value="MCA9307959.1"/>
    <property type="molecule type" value="Genomic_DNA"/>
</dbReference>
<dbReference type="Proteomes" id="UP000740557">
    <property type="component" value="Unassembled WGS sequence"/>
</dbReference>
<name>A0A955ED65_UNCKA</name>
<reference evidence="2" key="2">
    <citation type="journal article" date="2021" name="Microbiome">
        <title>Successional dynamics and alternative stable states in a saline activated sludge microbial community over 9 years.</title>
        <authorList>
            <person name="Wang Y."/>
            <person name="Ye J."/>
            <person name="Ju F."/>
            <person name="Liu L."/>
            <person name="Boyd J.A."/>
            <person name="Deng Y."/>
            <person name="Parks D.H."/>
            <person name="Jiang X."/>
            <person name="Yin X."/>
            <person name="Woodcroft B.J."/>
            <person name="Tyson G.W."/>
            <person name="Hugenholtz P."/>
            <person name="Polz M.F."/>
            <person name="Zhang T."/>
        </authorList>
    </citation>
    <scope>NUCLEOTIDE SEQUENCE</scope>
    <source>
        <strain evidence="2">HKST-UBA79</strain>
    </source>
</reference>
<protein>
    <submittedName>
        <fullName evidence="2">PH domain-containing protein</fullName>
    </submittedName>
</protein>
<reference evidence="2" key="1">
    <citation type="submission" date="2020-04" db="EMBL/GenBank/DDBJ databases">
        <authorList>
            <person name="Zhang T."/>
        </authorList>
    </citation>
    <scope>NUCLEOTIDE SEQUENCE</scope>
    <source>
        <strain evidence="2">HKST-UBA79</strain>
    </source>
</reference>
<evidence type="ECO:0000313" key="2">
    <source>
        <dbReference type="EMBL" id="MCA9307959.1"/>
    </source>
</evidence>
<feature type="transmembrane region" description="Helical" evidence="1">
    <location>
        <begin position="39"/>
        <end position="64"/>
    </location>
</feature>
<sequence>MFKQLTCSYLPKPSGTNFLGRDEGETILLLLRRSLVTNIPWVIITAALVILPSFFAGLGLYLNIPLFADVPMDIKVISLFFWYIFTFGYFFVNFLNWFFNVHLVTTKRVVDMDFSGLLHRDVSEAAIRNIEDVTYTISGAARVIFNYGNVLIQTAGDQQELEFGAIPKPAQVHDIITDLVSNLKGPNA</sequence>
<keyword evidence="1" id="KW-1133">Transmembrane helix</keyword>
<evidence type="ECO:0000256" key="1">
    <source>
        <dbReference type="SAM" id="Phobius"/>
    </source>
</evidence>
<gene>
    <name evidence="2" type="ORF">KC980_00435</name>
</gene>
<keyword evidence="1" id="KW-0472">Membrane</keyword>
<comment type="caution">
    <text evidence="2">The sequence shown here is derived from an EMBL/GenBank/DDBJ whole genome shotgun (WGS) entry which is preliminary data.</text>
</comment>
<evidence type="ECO:0000313" key="3">
    <source>
        <dbReference type="Proteomes" id="UP000740557"/>
    </source>
</evidence>
<keyword evidence="1" id="KW-0812">Transmembrane</keyword>
<proteinExistence type="predicted"/>
<accession>A0A955ED65</accession>
<organism evidence="2 3">
    <name type="scientific">candidate division WWE3 bacterium</name>
    <dbReference type="NCBI Taxonomy" id="2053526"/>
    <lineage>
        <taxon>Bacteria</taxon>
        <taxon>Katanobacteria</taxon>
    </lineage>
</organism>
<feature type="transmembrane region" description="Helical" evidence="1">
    <location>
        <begin position="76"/>
        <end position="99"/>
    </location>
</feature>
<dbReference type="AlphaFoldDB" id="A0A955ED65"/>